<keyword evidence="3" id="KW-0456">Lyase</keyword>
<dbReference type="InterPro" id="IPR005000">
    <property type="entry name" value="Aldolase/citrate-lyase_domain"/>
</dbReference>
<dbReference type="InterPro" id="IPR007325">
    <property type="entry name" value="KFase/CYL"/>
</dbReference>
<dbReference type="Pfam" id="PF03328">
    <property type="entry name" value="HpcH_HpaI"/>
    <property type="match status" value="1"/>
</dbReference>
<dbReference type="InterPro" id="IPR037175">
    <property type="entry name" value="KFase_sf"/>
</dbReference>
<evidence type="ECO:0000256" key="2">
    <source>
        <dbReference type="ARBA" id="ARBA00022723"/>
    </source>
</evidence>
<sequence length="533" mass="56002">MPSTREPLKSRLRHGPSLGLAWLALGSPSVAEIAAGAGAEAVVFDVQHGLWDRIALEMGIGLVAKRAYTIVRVAETGATAIAQALDAGADGIMVPLVETSEQAARAVSYALYPPDGERSGGGVRPLTAGPGYFRDANQRIAIGVMIETVAGVAAADAIAAVPGIDFVLIGTGDLGLSIGDRPDAKAAHRAACARVLAACRTAGVACGIFTLDAEGAMARRAEGYRLVVPVNDIGAVDGAIRNAVRRFAVEGPAAAEITEEPAARPPETPGRAEQMSTDLLAFAADIAAGRIRIVDLTQTLRPSTPVIQLPPMFAPSNPFRIEEISRYDERGPGWYWNNISCGEHTGTHFDAPIHWVTGKDLKNATTDTVPVQRFIAAAVVIDCSAEAKDNPDFLLEPEHIHAFEAKHGRIQAGTWVLMRTDWSKRTDPVEFLNMKQDGSHVPGPSVAAVTFLAKERDVAGWGVEAVGTDAGQAFAFEPAFPAHAIMHGSNKFGLASLTNLDQLPPTGTVLVTAPLKIENGSGSPLRVLALVAA</sequence>
<evidence type="ECO:0000256" key="1">
    <source>
        <dbReference type="ARBA" id="ARBA00005568"/>
    </source>
</evidence>
<gene>
    <name evidence="5" type="ORF">E9232_001681</name>
</gene>
<dbReference type="RefSeq" id="WP_309793332.1">
    <property type="nucleotide sequence ID" value="NZ_JAVDPW010000003.1"/>
</dbReference>
<accession>A0ABU1JKM1</accession>
<dbReference type="SUPFAM" id="SSF51621">
    <property type="entry name" value="Phosphoenolpyruvate/pyruvate domain"/>
    <property type="match status" value="1"/>
</dbReference>
<comment type="similarity">
    <text evidence="1">Belongs to the HpcH/HpaI aldolase family.</text>
</comment>
<dbReference type="InterPro" id="IPR015813">
    <property type="entry name" value="Pyrv/PenolPyrv_kinase-like_dom"/>
</dbReference>
<dbReference type="SUPFAM" id="SSF102198">
    <property type="entry name" value="Putative cyclase"/>
    <property type="match status" value="1"/>
</dbReference>
<feature type="domain" description="HpcH/HpaI aldolase/citrate lyase" evidence="4">
    <location>
        <begin position="21"/>
        <end position="226"/>
    </location>
</feature>
<proteinExistence type="inferred from homology"/>
<evidence type="ECO:0000313" key="6">
    <source>
        <dbReference type="Proteomes" id="UP001262410"/>
    </source>
</evidence>
<evidence type="ECO:0000256" key="3">
    <source>
        <dbReference type="ARBA" id="ARBA00023239"/>
    </source>
</evidence>
<keyword evidence="6" id="KW-1185">Reference proteome</keyword>
<organism evidence="5 6">
    <name type="scientific">Inquilinus ginsengisoli</name>
    <dbReference type="NCBI Taxonomy" id="363840"/>
    <lineage>
        <taxon>Bacteria</taxon>
        <taxon>Pseudomonadati</taxon>
        <taxon>Pseudomonadota</taxon>
        <taxon>Alphaproteobacteria</taxon>
        <taxon>Rhodospirillales</taxon>
        <taxon>Rhodospirillaceae</taxon>
        <taxon>Inquilinus</taxon>
    </lineage>
</organism>
<dbReference type="PANTHER" id="PTHR30502">
    <property type="entry name" value="2-KETO-3-DEOXY-L-RHAMNONATE ALDOLASE"/>
    <property type="match status" value="1"/>
</dbReference>
<protein>
    <submittedName>
        <fullName evidence="5">Kynurenine formamidase/2-keto-3-deoxy-L-rhamnonate aldolase RhmA</fullName>
    </submittedName>
</protein>
<evidence type="ECO:0000313" key="5">
    <source>
        <dbReference type="EMBL" id="MDR6289166.1"/>
    </source>
</evidence>
<dbReference type="Gene3D" id="3.50.30.50">
    <property type="entry name" value="Putative cyclase"/>
    <property type="match status" value="1"/>
</dbReference>
<dbReference type="EMBL" id="JAVDPW010000003">
    <property type="protein sequence ID" value="MDR6289166.1"/>
    <property type="molecule type" value="Genomic_DNA"/>
</dbReference>
<evidence type="ECO:0000259" key="4">
    <source>
        <dbReference type="Pfam" id="PF03328"/>
    </source>
</evidence>
<dbReference type="InterPro" id="IPR040442">
    <property type="entry name" value="Pyrv_kinase-like_dom_sf"/>
</dbReference>
<dbReference type="InterPro" id="IPR050251">
    <property type="entry name" value="HpcH-HpaI_aldolase"/>
</dbReference>
<keyword evidence="2" id="KW-0479">Metal-binding</keyword>
<dbReference type="Pfam" id="PF04199">
    <property type="entry name" value="Cyclase"/>
    <property type="match status" value="1"/>
</dbReference>
<name>A0ABU1JKM1_9PROT</name>
<dbReference type="Proteomes" id="UP001262410">
    <property type="component" value="Unassembled WGS sequence"/>
</dbReference>
<comment type="caution">
    <text evidence="5">The sequence shown here is derived from an EMBL/GenBank/DDBJ whole genome shotgun (WGS) entry which is preliminary data.</text>
</comment>
<dbReference type="Gene3D" id="3.20.20.60">
    <property type="entry name" value="Phosphoenolpyruvate-binding domains"/>
    <property type="match status" value="1"/>
</dbReference>
<reference evidence="5 6" key="1">
    <citation type="submission" date="2023-07" db="EMBL/GenBank/DDBJ databases">
        <title>Sorghum-associated microbial communities from plants grown in Nebraska, USA.</title>
        <authorList>
            <person name="Schachtman D."/>
        </authorList>
    </citation>
    <scope>NUCLEOTIDE SEQUENCE [LARGE SCALE GENOMIC DNA]</scope>
    <source>
        <strain evidence="5 6">584</strain>
    </source>
</reference>
<dbReference type="PANTHER" id="PTHR30502:SF0">
    <property type="entry name" value="PHOSPHOENOLPYRUVATE CARBOXYLASE FAMILY PROTEIN"/>
    <property type="match status" value="1"/>
</dbReference>